<keyword evidence="7 8" id="KW-0472">Membrane</keyword>
<feature type="transmembrane region" description="Helical" evidence="8">
    <location>
        <begin position="258"/>
        <end position="279"/>
    </location>
</feature>
<organism evidence="10 11">
    <name type="scientific">Sphingobacterium anhuiense</name>
    <dbReference type="NCBI Taxonomy" id="493780"/>
    <lineage>
        <taxon>Bacteria</taxon>
        <taxon>Pseudomonadati</taxon>
        <taxon>Bacteroidota</taxon>
        <taxon>Sphingobacteriia</taxon>
        <taxon>Sphingobacteriales</taxon>
        <taxon>Sphingobacteriaceae</taxon>
        <taxon>Sphingobacterium</taxon>
    </lineage>
</organism>
<dbReference type="PANTHER" id="PTHR30252:SF3">
    <property type="entry name" value="PYRUVATE_PROTON SYMPORTER BTST"/>
    <property type="match status" value="1"/>
</dbReference>
<evidence type="ECO:0000256" key="3">
    <source>
        <dbReference type="ARBA" id="ARBA00022448"/>
    </source>
</evidence>
<dbReference type="RefSeq" id="WP_380921469.1">
    <property type="nucleotide sequence ID" value="NZ_JBHUPE010000005.1"/>
</dbReference>
<feature type="transmembrane region" description="Helical" evidence="8">
    <location>
        <begin position="167"/>
        <end position="185"/>
    </location>
</feature>
<feature type="transmembrane region" description="Helical" evidence="8">
    <location>
        <begin position="474"/>
        <end position="494"/>
    </location>
</feature>
<dbReference type="EMBL" id="JBHUPE010000005">
    <property type="protein sequence ID" value="MFD2905028.1"/>
    <property type="molecule type" value="Genomic_DNA"/>
</dbReference>
<evidence type="ECO:0000256" key="5">
    <source>
        <dbReference type="ARBA" id="ARBA00022692"/>
    </source>
</evidence>
<dbReference type="InterPro" id="IPR003706">
    <property type="entry name" value="CstA_N"/>
</dbReference>
<feature type="transmembrane region" description="Helical" evidence="8">
    <location>
        <begin position="192"/>
        <end position="210"/>
    </location>
</feature>
<feature type="transmembrane region" description="Helical" evidence="8">
    <location>
        <begin position="230"/>
        <end position="251"/>
    </location>
</feature>
<keyword evidence="4" id="KW-1003">Cell membrane</keyword>
<name>A0ABW5YZ88_9SPHI</name>
<keyword evidence="5 8" id="KW-0812">Transmembrane</keyword>
<feature type="transmembrane region" description="Helical" evidence="8">
    <location>
        <begin position="94"/>
        <end position="115"/>
    </location>
</feature>
<evidence type="ECO:0000256" key="2">
    <source>
        <dbReference type="ARBA" id="ARBA00007755"/>
    </source>
</evidence>
<gene>
    <name evidence="10" type="ORF">ACFS6I_13890</name>
</gene>
<feature type="transmembrane region" description="Helical" evidence="8">
    <location>
        <begin position="565"/>
        <end position="586"/>
    </location>
</feature>
<comment type="caution">
    <text evidence="10">The sequence shown here is derived from an EMBL/GenBank/DDBJ whole genome shotgun (WGS) entry which is preliminary data.</text>
</comment>
<sequence>METLNGISALTLIFTALLLLAIGYRFYGLFIAQKVLRLNAKNSTPANEFADGQDYVVTNKNVLFGHHFAAIAAAGPLVGPVLAAQFGYLPGTLWILIGCVLGGGVHDMLVLFASIRHKGQSLASIAAKEIGPTTGLVAGFAILFILILTLAGLSLACISAMHEAPWSLFTVIMTMPIAIIMGLIMRYRKDSVLFASVLGGVLLIAGIIGGHGLMQMEQISNLFHWRVSTISIAIAVYGFLASVLPMWLLLVPRDYLSTYLKIGTIIMLAVGIIFVNPNMEMPPLTSFIHGGGPIIGGPVLPFIFIVIACGAISGFHAIIATGTTPKMIGNEKDILFVGYGAMLVEGFVALMALIAACTLVPGDYFAINTPAHLYADFLKANPSLHMVDLPHFSEKIGVDLQGRTGGAVSLAIGMAHIFNSIPFMDQLMAYWYNFAIMFEAVFILTAIDAGTRVGRYFLQEMIGGFVPRFKDKNWWPGIILCSFLFTFAWGYLVFTGNVSSIWPLFGISNQLLAACGLIVCTTMLLRMNRGKYALCSAIPGVFMALITFWAGYLQVMDIYLPAHDYLLASLAIAAMALMCIVFVAAFRKWSSLLKNKGSYVDYYGEVVKEVVER</sequence>
<keyword evidence="6 8" id="KW-1133">Transmembrane helix</keyword>
<reference evidence="11" key="1">
    <citation type="journal article" date="2019" name="Int. J. Syst. Evol. Microbiol.">
        <title>The Global Catalogue of Microorganisms (GCM) 10K type strain sequencing project: providing services to taxonomists for standard genome sequencing and annotation.</title>
        <authorList>
            <consortium name="The Broad Institute Genomics Platform"/>
            <consortium name="The Broad Institute Genome Sequencing Center for Infectious Disease"/>
            <person name="Wu L."/>
            <person name="Ma J."/>
        </authorList>
    </citation>
    <scope>NUCLEOTIDE SEQUENCE [LARGE SCALE GENOMIC DNA]</scope>
    <source>
        <strain evidence="11">KCTC 22209</strain>
    </source>
</reference>
<feature type="transmembrane region" description="Helical" evidence="8">
    <location>
        <begin position="334"/>
        <end position="356"/>
    </location>
</feature>
<evidence type="ECO:0000259" key="9">
    <source>
        <dbReference type="Pfam" id="PF02554"/>
    </source>
</evidence>
<evidence type="ECO:0000256" key="6">
    <source>
        <dbReference type="ARBA" id="ARBA00022989"/>
    </source>
</evidence>
<feature type="transmembrane region" description="Helical" evidence="8">
    <location>
        <begin position="299"/>
        <end position="322"/>
    </location>
</feature>
<evidence type="ECO:0000256" key="7">
    <source>
        <dbReference type="ARBA" id="ARBA00023136"/>
    </source>
</evidence>
<proteinExistence type="inferred from homology"/>
<comment type="subcellular location">
    <subcellularLocation>
        <location evidence="1">Cell membrane</location>
        <topology evidence="1">Multi-pass membrane protein</topology>
    </subcellularLocation>
</comment>
<evidence type="ECO:0000313" key="11">
    <source>
        <dbReference type="Proteomes" id="UP001597509"/>
    </source>
</evidence>
<feature type="transmembrane region" description="Helical" evidence="8">
    <location>
        <begin position="430"/>
        <end position="453"/>
    </location>
</feature>
<keyword evidence="11" id="KW-1185">Reference proteome</keyword>
<keyword evidence="3" id="KW-0813">Transport</keyword>
<dbReference type="InterPro" id="IPR051605">
    <property type="entry name" value="CstA"/>
</dbReference>
<dbReference type="Proteomes" id="UP001597509">
    <property type="component" value="Unassembled WGS sequence"/>
</dbReference>
<protein>
    <submittedName>
        <fullName evidence="10">Carbon starvation protein A</fullName>
    </submittedName>
</protein>
<dbReference type="PANTHER" id="PTHR30252">
    <property type="entry name" value="INNER MEMBRANE PEPTIDE TRANSPORTER"/>
    <property type="match status" value="1"/>
</dbReference>
<evidence type="ECO:0000256" key="1">
    <source>
        <dbReference type="ARBA" id="ARBA00004651"/>
    </source>
</evidence>
<feature type="transmembrane region" description="Helical" evidence="8">
    <location>
        <begin position="500"/>
        <end position="525"/>
    </location>
</feature>
<feature type="transmembrane region" description="Helical" evidence="8">
    <location>
        <begin position="136"/>
        <end position="161"/>
    </location>
</feature>
<comment type="similarity">
    <text evidence="2">Belongs to the peptide transporter carbon starvation (CstA) (TC 2.A.114) family.</text>
</comment>
<feature type="transmembrane region" description="Helical" evidence="8">
    <location>
        <begin position="6"/>
        <end position="27"/>
    </location>
</feature>
<accession>A0ABW5YZ88</accession>
<feature type="domain" description="CstA N-terminal" evidence="9">
    <location>
        <begin position="9"/>
        <end position="550"/>
    </location>
</feature>
<evidence type="ECO:0000256" key="8">
    <source>
        <dbReference type="SAM" id="Phobius"/>
    </source>
</evidence>
<evidence type="ECO:0000313" key="10">
    <source>
        <dbReference type="EMBL" id="MFD2905028.1"/>
    </source>
</evidence>
<dbReference type="Pfam" id="PF02554">
    <property type="entry name" value="CstA"/>
    <property type="match status" value="1"/>
</dbReference>
<feature type="transmembrane region" description="Helical" evidence="8">
    <location>
        <begin position="68"/>
        <end position="88"/>
    </location>
</feature>
<evidence type="ECO:0000256" key="4">
    <source>
        <dbReference type="ARBA" id="ARBA00022475"/>
    </source>
</evidence>
<feature type="transmembrane region" description="Helical" evidence="8">
    <location>
        <begin position="532"/>
        <end position="553"/>
    </location>
</feature>